<reference evidence="5 6" key="1">
    <citation type="submission" date="2018-02" db="EMBL/GenBank/DDBJ databases">
        <title>Complete genome sequence of Streptomyces dengpaensis, the producer of angucyclines.</title>
        <authorList>
            <person name="Yumei L."/>
        </authorList>
    </citation>
    <scope>NUCLEOTIDE SEQUENCE [LARGE SCALE GENOMIC DNA]</scope>
    <source>
        <strain evidence="5 6">XZHG99</strain>
    </source>
</reference>
<keyword evidence="3" id="KW-0378">Hydrolase</keyword>
<dbReference type="InterPro" id="IPR029058">
    <property type="entry name" value="AB_hydrolase_fold"/>
</dbReference>
<dbReference type="InterPro" id="IPR016292">
    <property type="entry name" value="Epoxide_hydrolase"/>
</dbReference>
<gene>
    <name evidence="5" type="ORF">C4B68_01525</name>
</gene>
<evidence type="ECO:0000313" key="6">
    <source>
        <dbReference type="Proteomes" id="UP000238413"/>
    </source>
</evidence>
<dbReference type="RefSeq" id="WP_099505849.1">
    <property type="nucleotide sequence ID" value="NZ_CP026652.1"/>
</dbReference>
<organism evidence="5 6">
    <name type="scientific">Streptomyces dengpaensis</name>
    <dbReference type="NCBI Taxonomy" id="2049881"/>
    <lineage>
        <taxon>Bacteria</taxon>
        <taxon>Bacillati</taxon>
        <taxon>Actinomycetota</taxon>
        <taxon>Actinomycetes</taxon>
        <taxon>Kitasatosporales</taxon>
        <taxon>Streptomycetaceae</taxon>
        <taxon>Streptomyces</taxon>
    </lineage>
</organism>
<dbReference type="InterPro" id="IPR010497">
    <property type="entry name" value="Epoxide_hydro_N"/>
</dbReference>
<dbReference type="PANTHER" id="PTHR21661">
    <property type="entry name" value="EPOXIDE HYDROLASE 1-RELATED"/>
    <property type="match status" value="1"/>
</dbReference>
<protein>
    <submittedName>
        <fullName evidence="5">Multidrug MFS transporter</fullName>
    </submittedName>
</protein>
<dbReference type="InterPro" id="IPR000639">
    <property type="entry name" value="Epox_hydrolase-like"/>
</dbReference>
<feature type="domain" description="Epoxide hydrolase N-terminal" evidence="4">
    <location>
        <begin position="10"/>
        <end position="114"/>
    </location>
</feature>
<name>A0ABN5HUA0_9ACTN</name>
<evidence type="ECO:0000313" key="5">
    <source>
        <dbReference type="EMBL" id="AVH54715.1"/>
    </source>
</evidence>
<dbReference type="Proteomes" id="UP000238413">
    <property type="component" value="Chromosome"/>
</dbReference>
<proteinExistence type="inferred from homology"/>
<dbReference type="Pfam" id="PF06441">
    <property type="entry name" value="EHN"/>
    <property type="match status" value="1"/>
</dbReference>
<dbReference type="EMBL" id="CP026652">
    <property type="protein sequence ID" value="AVH54715.1"/>
    <property type="molecule type" value="Genomic_DNA"/>
</dbReference>
<dbReference type="Gene3D" id="3.40.50.1820">
    <property type="entry name" value="alpha/beta hydrolase"/>
    <property type="match status" value="1"/>
</dbReference>
<dbReference type="SUPFAM" id="SSF53474">
    <property type="entry name" value="alpha/beta-Hydrolases"/>
    <property type="match status" value="1"/>
</dbReference>
<evidence type="ECO:0000259" key="4">
    <source>
        <dbReference type="Pfam" id="PF06441"/>
    </source>
</evidence>
<evidence type="ECO:0000256" key="1">
    <source>
        <dbReference type="ARBA" id="ARBA00010088"/>
    </source>
</evidence>
<dbReference type="PRINTS" id="PR00412">
    <property type="entry name" value="EPOXHYDRLASE"/>
</dbReference>
<dbReference type="PIRSF" id="PIRSF001112">
    <property type="entry name" value="Epoxide_hydrolase"/>
    <property type="match status" value="1"/>
</dbReference>
<dbReference type="PANTHER" id="PTHR21661:SF35">
    <property type="entry name" value="EPOXIDE HYDROLASE"/>
    <property type="match status" value="1"/>
</dbReference>
<keyword evidence="6" id="KW-1185">Reference proteome</keyword>
<comment type="similarity">
    <text evidence="1">Belongs to the peptidase S33 family.</text>
</comment>
<evidence type="ECO:0000256" key="3">
    <source>
        <dbReference type="ARBA" id="ARBA00022801"/>
    </source>
</evidence>
<sequence length="398" mass="44075">MTVTPVTPEIRPFTFEFPETELNDLRARIEAARWPEKETVADQSQGTQLETMKELARYWASEYDWRKVEAKLKALPHFITEIDDLDIHFIHVRSKHEDALPLIITHGWPGSIIEQLKIIEPLTNPTAHGGSASDAFHVVIPSMPGYGFSAKPTTTGWGPERIARAWGELMKRLGYTKYVAQGGDWGAIIADFMGVQEPEGLVGIHTNMAGVVPPAIDAALIAGNPLPAGLSLSDEEKAAVEQLDFVYRHVYFAYMMGSRPQTLTGLADSPVGLAAFLLDHDAASLAMISRSFAGQPEGLTRDDVLDNITLFWLTNTPISASRLYAENKTSFFGVKGVNLPVAVSVFPDEMYQAPKSWAEQAYSNLVHYNRLPKGGHFAAWEQPELLVNEIRSGFRSLR</sequence>
<evidence type="ECO:0000256" key="2">
    <source>
        <dbReference type="ARBA" id="ARBA00022797"/>
    </source>
</evidence>
<accession>A0ABN5HUA0</accession>
<keyword evidence="2" id="KW-0058">Aromatic hydrocarbons catabolism</keyword>